<dbReference type="PANTHER" id="PTHR12001:SF69">
    <property type="entry name" value="ALL TRANS-POLYPRENYL-DIPHOSPHATE SYNTHASE PDSS1"/>
    <property type="match status" value="1"/>
</dbReference>
<comment type="similarity">
    <text evidence="2 7">Belongs to the FPP/GGPP synthase family.</text>
</comment>
<dbReference type="AlphaFoldDB" id="A0A261Y1H1"/>
<keyword evidence="4" id="KW-0479">Metal-binding</keyword>
<dbReference type="InterPro" id="IPR000092">
    <property type="entry name" value="Polyprenyl_synt"/>
</dbReference>
<protein>
    <recommendedName>
        <fullName evidence="10">Hexaprenyl pyrophosphate synthase, mitochondrial</fullName>
    </recommendedName>
</protein>
<evidence type="ECO:0008006" key="10">
    <source>
        <dbReference type="Google" id="ProtNLM"/>
    </source>
</evidence>
<dbReference type="Proteomes" id="UP000242875">
    <property type="component" value="Unassembled WGS sequence"/>
</dbReference>
<organism evidence="8 9">
    <name type="scientific">Bifiguratus adelaidae</name>
    <dbReference type="NCBI Taxonomy" id="1938954"/>
    <lineage>
        <taxon>Eukaryota</taxon>
        <taxon>Fungi</taxon>
        <taxon>Fungi incertae sedis</taxon>
        <taxon>Mucoromycota</taxon>
        <taxon>Mucoromycotina</taxon>
        <taxon>Endogonomycetes</taxon>
        <taxon>Endogonales</taxon>
        <taxon>Endogonales incertae sedis</taxon>
        <taxon>Bifiguratus</taxon>
    </lineage>
</organism>
<gene>
    <name evidence="8" type="ORF">BZG36_02688</name>
</gene>
<dbReference type="Gene3D" id="1.10.600.10">
    <property type="entry name" value="Farnesyl Diphosphate Synthase"/>
    <property type="match status" value="1"/>
</dbReference>
<evidence type="ECO:0000256" key="6">
    <source>
        <dbReference type="ARBA" id="ARBA00023229"/>
    </source>
</evidence>
<dbReference type="GO" id="GO:0004659">
    <property type="term" value="F:prenyltransferase activity"/>
    <property type="evidence" value="ECO:0007669"/>
    <property type="project" value="InterPro"/>
</dbReference>
<accession>A0A261Y1H1</accession>
<evidence type="ECO:0000256" key="2">
    <source>
        <dbReference type="ARBA" id="ARBA00006706"/>
    </source>
</evidence>
<evidence type="ECO:0000256" key="5">
    <source>
        <dbReference type="ARBA" id="ARBA00022842"/>
    </source>
</evidence>
<evidence type="ECO:0000256" key="3">
    <source>
        <dbReference type="ARBA" id="ARBA00022679"/>
    </source>
</evidence>
<evidence type="ECO:0000256" key="7">
    <source>
        <dbReference type="RuleBase" id="RU004466"/>
    </source>
</evidence>
<evidence type="ECO:0000313" key="9">
    <source>
        <dbReference type="Proteomes" id="UP000242875"/>
    </source>
</evidence>
<dbReference type="CDD" id="cd00685">
    <property type="entry name" value="Trans_IPPS_HT"/>
    <property type="match status" value="1"/>
</dbReference>
<keyword evidence="3 7" id="KW-0808">Transferase</keyword>
<dbReference type="SUPFAM" id="SSF48576">
    <property type="entry name" value="Terpenoid synthases"/>
    <property type="match status" value="1"/>
</dbReference>
<dbReference type="InterPro" id="IPR008949">
    <property type="entry name" value="Isoprenoid_synthase_dom_sf"/>
</dbReference>
<keyword evidence="9" id="KW-1185">Reference proteome</keyword>
<comment type="cofactor">
    <cofactor evidence="1">
        <name>Mg(2+)</name>
        <dbReference type="ChEBI" id="CHEBI:18420"/>
    </cofactor>
</comment>
<sequence length="399" mass="43969">MASRFCRSYSSVGPLQRLAQGIDAVGNAVRQLPLGAKTPFTGKARDWKTALGEAQTLLQHEASGPLLDAKNMFGPDLAELKRNVSSLLGTGHPMVNTVTRYYFGSDEKSIRPLLVLLVSAATKDECKAHDVAYSEVFRIVEESDTTHDIVPTQRRLAQITEMIHTASLLHDDILETTSTTPIAKGNTEFGNKMAILGGDFLLARASVALARLRNPQVIELMASAIANSVEGEFMQLERPEEKSSSMEYYMAQTYNKTASLFPKSCKSAAVLGGCHPEVCETVYDFAHHFGMAYQLIYDLSGFENAGWRPALPRSFVSAPVLFAWQEHESLGKLIRRRFKGGGDIEEARSLVYDSMGLKKTRQLATEHAAKAREKLEELSPSEIRDALEQLCRVVVLGTV</sequence>
<dbReference type="Pfam" id="PF00348">
    <property type="entry name" value="polyprenyl_synt"/>
    <property type="match status" value="1"/>
</dbReference>
<evidence type="ECO:0000256" key="1">
    <source>
        <dbReference type="ARBA" id="ARBA00001946"/>
    </source>
</evidence>
<keyword evidence="5" id="KW-0460">Magnesium</keyword>
<dbReference type="GO" id="GO:0006744">
    <property type="term" value="P:ubiquinone biosynthetic process"/>
    <property type="evidence" value="ECO:0007669"/>
    <property type="project" value="TreeGrafter"/>
</dbReference>
<dbReference type="OrthoDB" id="9927103at2759"/>
<dbReference type="GO" id="GO:0046872">
    <property type="term" value="F:metal ion binding"/>
    <property type="evidence" value="ECO:0007669"/>
    <property type="project" value="UniProtKB-KW"/>
</dbReference>
<dbReference type="EMBL" id="MVBO01000039">
    <property type="protein sequence ID" value="OZJ04469.1"/>
    <property type="molecule type" value="Genomic_DNA"/>
</dbReference>
<evidence type="ECO:0000256" key="4">
    <source>
        <dbReference type="ARBA" id="ARBA00022723"/>
    </source>
</evidence>
<dbReference type="GO" id="GO:1990234">
    <property type="term" value="C:transferase complex"/>
    <property type="evidence" value="ECO:0007669"/>
    <property type="project" value="TreeGrafter"/>
</dbReference>
<comment type="caution">
    <text evidence="8">The sequence shown here is derived from an EMBL/GenBank/DDBJ whole genome shotgun (WGS) entry which is preliminary data.</text>
</comment>
<evidence type="ECO:0000313" key="8">
    <source>
        <dbReference type="EMBL" id="OZJ04469.1"/>
    </source>
</evidence>
<reference evidence="8 9" key="1">
    <citation type="journal article" date="2017" name="Mycologia">
        <title>Bifiguratus adelaidae, gen. et sp. nov., a new member of Mucoromycotina in endophytic and soil-dwelling habitats.</title>
        <authorList>
            <person name="Torres-Cruz T.J."/>
            <person name="Billingsley Tobias T.L."/>
            <person name="Almatruk M."/>
            <person name="Hesse C."/>
            <person name="Kuske C.R."/>
            <person name="Desiro A."/>
            <person name="Benucci G.M."/>
            <person name="Bonito G."/>
            <person name="Stajich J.E."/>
            <person name="Dunlap C."/>
            <person name="Arnold A.E."/>
            <person name="Porras-Alfaro A."/>
        </authorList>
    </citation>
    <scope>NUCLEOTIDE SEQUENCE [LARGE SCALE GENOMIC DNA]</scope>
    <source>
        <strain evidence="8 9">AZ0501</strain>
    </source>
</reference>
<dbReference type="GO" id="GO:0008299">
    <property type="term" value="P:isoprenoid biosynthetic process"/>
    <property type="evidence" value="ECO:0007669"/>
    <property type="project" value="UniProtKB-KW"/>
</dbReference>
<keyword evidence="6" id="KW-0414">Isoprene biosynthesis</keyword>
<dbReference type="PANTHER" id="PTHR12001">
    <property type="entry name" value="GERANYLGERANYL PYROPHOSPHATE SYNTHASE"/>
    <property type="match status" value="1"/>
</dbReference>
<name>A0A261Y1H1_9FUNG</name>
<proteinExistence type="inferred from homology"/>